<keyword evidence="2" id="KW-1185">Reference proteome</keyword>
<organism evidence="1 2">
    <name type="scientific">Fontibacillus solani</name>
    <dbReference type="NCBI Taxonomy" id="1572857"/>
    <lineage>
        <taxon>Bacteria</taxon>
        <taxon>Bacillati</taxon>
        <taxon>Bacillota</taxon>
        <taxon>Bacilli</taxon>
        <taxon>Bacillales</taxon>
        <taxon>Paenibacillaceae</taxon>
        <taxon>Fontibacillus</taxon>
    </lineage>
</organism>
<accession>A0A7W3SW33</accession>
<dbReference type="AlphaFoldDB" id="A0A7W3SW33"/>
<protein>
    <submittedName>
        <fullName evidence="1">Phosphotransacetylase</fullName>
    </submittedName>
</protein>
<evidence type="ECO:0000313" key="1">
    <source>
        <dbReference type="EMBL" id="MBA9087292.1"/>
    </source>
</evidence>
<comment type="caution">
    <text evidence="1">The sequence shown here is derived from an EMBL/GenBank/DDBJ whole genome shotgun (WGS) entry which is preliminary data.</text>
</comment>
<dbReference type="Gene3D" id="3.40.50.1000">
    <property type="entry name" value="HAD superfamily/HAD-like"/>
    <property type="match status" value="1"/>
</dbReference>
<name>A0A7W3SW33_9BACL</name>
<dbReference type="Proteomes" id="UP000567067">
    <property type="component" value="Unassembled WGS sequence"/>
</dbReference>
<dbReference type="EMBL" id="JACJIP010000028">
    <property type="protein sequence ID" value="MBA9087292.1"/>
    <property type="molecule type" value="Genomic_DNA"/>
</dbReference>
<sequence length="142" mass="16385">MKIIFLDIDGVIVTSRHFIQSKQYFGLEFDPVCAYFLKDILKRTDAQIVVSSSWREGRTLKQIQSIFESNGINEVIGITPVLEEENREQEIQEFINSVGNVECFVIIDDEEEMNQLKTHLISTDFRTGITEEIVEEVVARLI</sequence>
<proteinExistence type="predicted"/>
<gene>
    <name evidence="1" type="ORF">FHR92_003776</name>
</gene>
<dbReference type="RefSeq" id="WP_182538126.1">
    <property type="nucleotide sequence ID" value="NZ_JACJIP010000028.1"/>
</dbReference>
<dbReference type="InterPro" id="IPR023214">
    <property type="entry name" value="HAD_sf"/>
</dbReference>
<dbReference type="Pfam" id="PF18143">
    <property type="entry name" value="HAD_SAK_2"/>
    <property type="match status" value="1"/>
</dbReference>
<reference evidence="1 2" key="1">
    <citation type="submission" date="2020-08" db="EMBL/GenBank/DDBJ databases">
        <title>Genomic Encyclopedia of Type Strains, Phase III (KMG-III): the genomes of soil and plant-associated and newly described type strains.</title>
        <authorList>
            <person name="Whitman W."/>
        </authorList>
    </citation>
    <scope>NUCLEOTIDE SEQUENCE [LARGE SCALE GENOMIC DNA]</scope>
    <source>
        <strain evidence="1 2">CECT 8693</strain>
    </source>
</reference>
<evidence type="ECO:0000313" key="2">
    <source>
        <dbReference type="Proteomes" id="UP000567067"/>
    </source>
</evidence>